<dbReference type="NCBIfam" id="TIGR00177">
    <property type="entry name" value="molyb_syn"/>
    <property type="match status" value="1"/>
</dbReference>
<feature type="region of interest" description="Disordered" evidence="3">
    <location>
        <begin position="1"/>
        <end position="31"/>
    </location>
</feature>
<feature type="domain" description="MoaB/Mog" evidence="4">
    <location>
        <begin position="39"/>
        <end position="184"/>
    </location>
</feature>
<comment type="similarity">
    <text evidence="1">Belongs to the MoaB/Mog family.</text>
</comment>
<dbReference type="GO" id="GO:0005829">
    <property type="term" value="C:cytosol"/>
    <property type="evidence" value="ECO:0007669"/>
    <property type="project" value="TreeGrafter"/>
</dbReference>
<keyword evidence="6" id="KW-1185">Reference proteome</keyword>
<dbReference type="InterPro" id="IPR036425">
    <property type="entry name" value="MoaB/Mog-like_dom_sf"/>
</dbReference>
<protein>
    <submittedName>
        <fullName evidence="5">MogA/MoaB family molybdenum cofactor biosynthesis protein</fullName>
    </submittedName>
</protein>
<gene>
    <name evidence="5" type="ORF">AArcSt2_05280</name>
</gene>
<organism evidence="5 6">
    <name type="scientific">Natronocalculus amylovorans</name>
    <dbReference type="NCBI Taxonomy" id="2917812"/>
    <lineage>
        <taxon>Archaea</taxon>
        <taxon>Methanobacteriati</taxon>
        <taxon>Methanobacteriota</taxon>
        <taxon>Stenosarchaea group</taxon>
        <taxon>Halobacteria</taxon>
        <taxon>Halobacteriales</taxon>
        <taxon>Haloferacaceae</taxon>
        <taxon>Natronocalculus</taxon>
    </lineage>
</organism>
<dbReference type="RefSeq" id="WP_250583335.1">
    <property type="nucleotide sequence ID" value="NZ_JAKRVX010000002.1"/>
</dbReference>
<dbReference type="SMART" id="SM00852">
    <property type="entry name" value="MoCF_biosynth"/>
    <property type="match status" value="1"/>
</dbReference>
<comment type="caution">
    <text evidence="5">The sequence shown here is derived from an EMBL/GenBank/DDBJ whole genome shotgun (WGS) entry which is preliminary data.</text>
</comment>
<dbReference type="FunFam" id="3.40.980.10:FF:000006">
    <property type="entry name" value="Molybdenum cofactor biosynthesis protein B"/>
    <property type="match status" value="1"/>
</dbReference>
<accession>A0AAE3FW06</accession>
<dbReference type="Gene3D" id="3.40.980.10">
    <property type="entry name" value="MoaB/Mog-like domain"/>
    <property type="match status" value="1"/>
</dbReference>
<dbReference type="SUPFAM" id="SSF53218">
    <property type="entry name" value="Molybdenum cofactor biosynthesis proteins"/>
    <property type="match status" value="1"/>
</dbReference>
<evidence type="ECO:0000256" key="2">
    <source>
        <dbReference type="ARBA" id="ARBA00023150"/>
    </source>
</evidence>
<keyword evidence="2" id="KW-0501">Molybdenum cofactor biosynthesis</keyword>
<dbReference type="InterPro" id="IPR001453">
    <property type="entry name" value="MoaB/Mog_dom"/>
</dbReference>
<dbReference type="Proteomes" id="UP001203207">
    <property type="component" value="Unassembled WGS sequence"/>
</dbReference>
<dbReference type="PANTHER" id="PTHR43232:SF2">
    <property type="entry name" value="MOLYBDENUM COFACTOR BIOSYNTHESIS PROTEIN B"/>
    <property type="match status" value="1"/>
</dbReference>
<evidence type="ECO:0000313" key="6">
    <source>
        <dbReference type="Proteomes" id="UP001203207"/>
    </source>
</evidence>
<dbReference type="GO" id="GO:0006777">
    <property type="term" value="P:Mo-molybdopterin cofactor biosynthetic process"/>
    <property type="evidence" value="ECO:0007669"/>
    <property type="project" value="UniProtKB-KW"/>
</dbReference>
<evidence type="ECO:0000313" key="5">
    <source>
        <dbReference type="EMBL" id="MCL9816353.1"/>
    </source>
</evidence>
<dbReference type="InterPro" id="IPR008284">
    <property type="entry name" value="MoCF_biosynth_CS"/>
</dbReference>
<reference evidence="5" key="1">
    <citation type="journal article" date="2022" name="Syst. Appl. Microbiol.">
        <title>Natronocalculus amylovorans gen. nov., sp. nov., and Natranaeroarchaeum aerophilus sp. nov., dominant culturable amylolytic natronoarchaea from hypersaline soda lakes in southwestern Siberia.</title>
        <authorList>
            <person name="Sorokin D.Y."/>
            <person name="Elcheninov A.G."/>
            <person name="Khizhniak T.V."/>
            <person name="Koenen M."/>
            <person name="Bale N.J."/>
            <person name="Damste J.S.S."/>
            <person name="Kublanov I.V."/>
        </authorList>
    </citation>
    <scope>NUCLEOTIDE SEQUENCE</scope>
    <source>
        <strain evidence="5">AArc-St2</strain>
    </source>
</reference>
<dbReference type="PROSITE" id="PS01078">
    <property type="entry name" value="MOCF_BIOSYNTHESIS_1"/>
    <property type="match status" value="1"/>
</dbReference>
<evidence type="ECO:0000259" key="4">
    <source>
        <dbReference type="SMART" id="SM00852"/>
    </source>
</evidence>
<evidence type="ECO:0000256" key="1">
    <source>
        <dbReference type="ARBA" id="ARBA00006112"/>
    </source>
</evidence>
<dbReference type="PIRSF" id="PIRSF006443">
    <property type="entry name" value="MoaB"/>
    <property type="match status" value="1"/>
</dbReference>
<reference evidence="5" key="2">
    <citation type="submission" date="2022-02" db="EMBL/GenBank/DDBJ databases">
        <authorList>
            <person name="Elcheninov A.G."/>
            <person name="Sorokin D.Y."/>
            <person name="Kublanov I.V."/>
        </authorList>
    </citation>
    <scope>NUCLEOTIDE SEQUENCE</scope>
    <source>
        <strain evidence="5">AArc-St2</strain>
    </source>
</reference>
<dbReference type="PANTHER" id="PTHR43232">
    <property type="entry name" value="MOLYBDENUM COFACTOR BIOSYNTHESIS PROTEIN B"/>
    <property type="match status" value="1"/>
</dbReference>
<dbReference type="CDD" id="cd00886">
    <property type="entry name" value="MogA_MoaB"/>
    <property type="match status" value="1"/>
</dbReference>
<dbReference type="Pfam" id="PF00994">
    <property type="entry name" value="MoCF_biosynth"/>
    <property type="match status" value="1"/>
</dbReference>
<name>A0AAE3FW06_9EURY</name>
<proteinExistence type="inferred from homology"/>
<evidence type="ECO:0000256" key="3">
    <source>
        <dbReference type="SAM" id="MobiDB-lite"/>
    </source>
</evidence>
<dbReference type="AlphaFoldDB" id="A0AAE3FW06"/>
<dbReference type="InterPro" id="IPR012245">
    <property type="entry name" value="MoaB"/>
</dbReference>
<sequence>MTDSPDTHAHKEGTDPEHTHDHGHDHDHHHHDVEHVSAALVTISSSRSFEEDAAGDTISELLTDGEHTIVTRELINDDFDGIQSAIHNLDAREDVDVIITTGGTGVTPDDVTVEAVSHFFEKKLPGFGERFRAKSVEEIGTRVIGTRATAGVTQTGTIIFVLPGSTNAVRLGVESLILPEVSHLVGLASRE</sequence>
<dbReference type="EMBL" id="JAKRVX010000002">
    <property type="protein sequence ID" value="MCL9816353.1"/>
    <property type="molecule type" value="Genomic_DNA"/>
</dbReference>